<evidence type="ECO:0000256" key="3">
    <source>
        <dbReference type="ARBA" id="ARBA00022989"/>
    </source>
</evidence>
<feature type="transmembrane region" description="Helical" evidence="7">
    <location>
        <begin position="1048"/>
        <end position="1071"/>
    </location>
</feature>
<dbReference type="OrthoDB" id="6134459at2759"/>
<feature type="signal peptide" evidence="8">
    <location>
        <begin position="1"/>
        <end position="25"/>
    </location>
</feature>
<feature type="domain" description="G-protein coupled receptors family 2 profile 2" evidence="9">
    <location>
        <begin position="938"/>
        <end position="1195"/>
    </location>
</feature>
<evidence type="ECO:0000256" key="2">
    <source>
        <dbReference type="ARBA" id="ARBA00022692"/>
    </source>
</evidence>
<feature type="disulfide bond" evidence="6">
    <location>
        <begin position="322"/>
        <end position="332"/>
    </location>
</feature>
<reference evidence="13" key="1">
    <citation type="submission" date="2025-08" db="UniProtKB">
        <authorList>
            <consortium name="RefSeq"/>
        </authorList>
    </citation>
    <scope>IDENTIFICATION</scope>
</reference>
<accession>A0A8B7ZFQ5</accession>
<evidence type="ECO:0000313" key="12">
    <source>
        <dbReference type="Proteomes" id="UP000694845"/>
    </source>
</evidence>
<organism evidence="12 13">
    <name type="scientific">Acanthaster planci</name>
    <name type="common">Crown-of-thorns starfish</name>
    <dbReference type="NCBI Taxonomy" id="133434"/>
    <lineage>
        <taxon>Eukaryota</taxon>
        <taxon>Metazoa</taxon>
        <taxon>Echinodermata</taxon>
        <taxon>Eleutherozoa</taxon>
        <taxon>Asterozoa</taxon>
        <taxon>Asteroidea</taxon>
        <taxon>Valvatacea</taxon>
        <taxon>Valvatida</taxon>
        <taxon>Acanthasteridae</taxon>
        <taxon>Acanthaster</taxon>
    </lineage>
</organism>
<dbReference type="OMA" id="YFNDCCY"/>
<evidence type="ECO:0000259" key="9">
    <source>
        <dbReference type="PROSITE" id="PS50261"/>
    </source>
</evidence>
<keyword evidence="5 6" id="KW-1015">Disulfide bond</keyword>
<dbReference type="PROSITE" id="PS00524">
    <property type="entry name" value="SMB_1"/>
    <property type="match status" value="1"/>
</dbReference>
<feature type="transmembrane region" description="Helical" evidence="7">
    <location>
        <begin position="975"/>
        <end position="996"/>
    </location>
</feature>
<sequence length="1247" mass="138323">MFRMTDVCVCSLVLILSLGGAEIAAQWEGNDNFTRLLGGASPNEGVFQYRGAVNEWHTFCSLEYSAVLVEAPLLCKLAGYSVFCSVHKLNVSPVNASLLHSLAAFPLGKFGFEPTCTLDDALWLTCDSDFELKLEHGYHEDEGILQARCNDKQQWQLVCGDDWLGSRHAHYLACRHLGYPVTVRGSAFVMPKFILRNTYSIFLHGAFCSGQEDNLTNCYLSQHHSSCRNYAGLMCTNQRPNIQLRLVDGKHDGSGVLQGRFRPTDDWGAICSDYWDGRDSQVACRHLGFFGQVRVTESQISGESRTNVSLVPESMFLSAVGCHGNETELSQCNLVSDVEFSCEGFPYVECMEVTTRFDVPAYLCGKKNYCGYECNPDQFDPEIMKGEVCKCDDACVYFNDCCYDYRANCNPAAEWGEIQINTVSLEHYSCVWVPGYDSDYDLTGFALVSSCPDTLADSFLRQKCERKAALGDLVGILPVYVVEGAVYKNVFCALCHGIKTEQLHTWKASIEYINGNNVTHYPHLNMTIKGTPTGRIMFSPRRSSSGLQGVARRCPIKTTGTCLEEYRNTTLEDACRDYFASVKVGSFRFHNPHCAMCNNLTVQPTATCQKQKFTPRLGLPSVLEKWDLWDRYPAFNNLDIFPVGWSFDSLDRPLLHNRINTFSIEDIFDFGWGNDENIICPPEQLFVPSSGECGTALSLSGVAKEDGDFLDGLQTPNNSSSQWFSLLDDNCNAGVLASFGNAASYWEAVPLQGTVFDPDLDVKNFPEEFSLSVFVKTIDKINTFLGNAMAIFENSSSVFRTCNITTAAMYLEEGAFALSQINVCSNASMKAKCVVQTSIDNNYTSVPDSTVLKLFTWIGRGVYAESAGRVSLSVQKECLDVLELIQNCSDVKLLHPNEYMFDYIQLSLWNVKNYVPLPDGKVGLCGPIDPKDFGNFALGVVSVVCSCLSLLALAATFVTYCAFPELRNTGGLVNMNLMGALFIAILNTVLSGVLQLEGYVCMAAASMSHWLWLSAFAWMAIISCNVARTFGRTMVVASRRSKPKCRRLLVSMAFAWGGALLVVSICLLLNFCNCTDLPPMYSESQPCWIAETTVRLVVFGIPVALSLLVSTVAFAIVIFKIRKTKKDSKMVRTRRQIEETFDELKIYGKLMLLFGTSWVLAFVSEAVSHVVLSYISVIVNTLQGVFIFLAFCLNQRVRALWRKSLSCFACRNAEQRKSASDVPLHTISTRGSFNGKSGAGTAVEEFT</sequence>
<evidence type="ECO:0000256" key="4">
    <source>
        <dbReference type="ARBA" id="ARBA00023136"/>
    </source>
</evidence>
<dbReference type="GO" id="GO:0007166">
    <property type="term" value="P:cell surface receptor signaling pathway"/>
    <property type="evidence" value="ECO:0007669"/>
    <property type="project" value="InterPro"/>
</dbReference>
<dbReference type="PROSITE" id="PS50958">
    <property type="entry name" value="SMB_2"/>
    <property type="match status" value="1"/>
</dbReference>
<evidence type="ECO:0000313" key="13">
    <source>
        <dbReference type="RefSeq" id="XP_022104483.1"/>
    </source>
</evidence>
<dbReference type="Gene3D" id="1.20.1070.10">
    <property type="entry name" value="Rhodopsin 7-helix transmembrane proteins"/>
    <property type="match status" value="1"/>
</dbReference>
<dbReference type="RefSeq" id="XP_022104483.1">
    <property type="nucleotide sequence ID" value="XM_022248791.1"/>
</dbReference>
<feature type="disulfide bond" evidence="6">
    <location>
        <begin position="174"/>
        <end position="235"/>
    </location>
</feature>
<feature type="transmembrane region" description="Helical" evidence="7">
    <location>
        <begin position="1096"/>
        <end position="1119"/>
    </location>
</feature>
<dbReference type="Gene3D" id="3.10.250.10">
    <property type="entry name" value="SRCR-like domain"/>
    <property type="match status" value="2"/>
</dbReference>
<dbReference type="SMART" id="SM00202">
    <property type="entry name" value="SR"/>
    <property type="match status" value="2"/>
</dbReference>
<dbReference type="InterPro" id="IPR017981">
    <property type="entry name" value="GPCR_2-like_7TM"/>
</dbReference>
<keyword evidence="2 7" id="KW-0812">Transmembrane</keyword>
<dbReference type="Pfam" id="PF00002">
    <property type="entry name" value="7tm_2"/>
    <property type="match status" value="1"/>
</dbReference>
<feature type="transmembrane region" description="Helical" evidence="7">
    <location>
        <begin position="1144"/>
        <end position="1164"/>
    </location>
</feature>
<evidence type="ECO:0000256" key="8">
    <source>
        <dbReference type="SAM" id="SignalP"/>
    </source>
</evidence>
<dbReference type="PANTHER" id="PTHR45902">
    <property type="entry name" value="LATROPHILIN RECEPTOR-LIKE PROTEIN A"/>
    <property type="match status" value="1"/>
</dbReference>
<dbReference type="PROSITE" id="PS50287">
    <property type="entry name" value="SRCR_2"/>
    <property type="match status" value="3"/>
</dbReference>
<keyword evidence="8" id="KW-0732">Signal</keyword>
<dbReference type="InterPro" id="IPR001212">
    <property type="entry name" value="Somatomedin_B_dom"/>
</dbReference>
<comment type="subcellular location">
    <subcellularLocation>
        <location evidence="1">Membrane</location>
        <topology evidence="1">Multi-pass membrane protein</topology>
    </subcellularLocation>
</comment>
<dbReference type="SUPFAM" id="SSF56487">
    <property type="entry name" value="SRCR-like"/>
    <property type="match status" value="2"/>
</dbReference>
<dbReference type="InterPro" id="IPR001190">
    <property type="entry name" value="SRCR"/>
</dbReference>
<gene>
    <name evidence="13" type="primary">LOC110986690</name>
</gene>
<dbReference type="InterPro" id="IPR036772">
    <property type="entry name" value="SRCR-like_dom_sf"/>
</dbReference>
<evidence type="ECO:0000256" key="6">
    <source>
        <dbReference type="PROSITE-ProRule" id="PRU00196"/>
    </source>
</evidence>
<evidence type="ECO:0000259" key="10">
    <source>
        <dbReference type="PROSITE" id="PS50287"/>
    </source>
</evidence>
<comment type="caution">
    <text evidence="6">Lacks conserved residue(s) required for the propagation of feature annotation.</text>
</comment>
<dbReference type="GeneID" id="110986690"/>
<feature type="transmembrane region" description="Helical" evidence="7">
    <location>
        <begin position="1170"/>
        <end position="1193"/>
    </location>
</feature>
<dbReference type="GO" id="GO:0016020">
    <property type="term" value="C:membrane"/>
    <property type="evidence" value="ECO:0007669"/>
    <property type="project" value="UniProtKB-SubCell"/>
</dbReference>
<dbReference type="InterPro" id="IPR053231">
    <property type="entry name" value="GPCR_LN-TM7"/>
</dbReference>
<feature type="chain" id="PRO_5034013920" evidence="8">
    <location>
        <begin position="26"/>
        <end position="1247"/>
    </location>
</feature>
<dbReference type="InterPro" id="IPR036024">
    <property type="entry name" value="Somatomedin_B-like_dom_sf"/>
</dbReference>
<feature type="domain" description="SRCR" evidence="10">
    <location>
        <begin position="132"/>
        <end position="236"/>
    </location>
</feature>
<proteinExistence type="predicted"/>
<feature type="domain" description="SMB" evidence="11">
    <location>
        <begin position="366"/>
        <end position="413"/>
    </location>
</feature>
<dbReference type="KEGG" id="aplc:110986690"/>
<dbReference type="AlphaFoldDB" id="A0A8B7ZFQ5"/>
<feature type="domain" description="SRCR" evidence="10">
    <location>
        <begin position="34"/>
        <end position="79"/>
    </location>
</feature>
<evidence type="ECO:0000256" key="1">
    <source>
        <dbReference type="ARBA" id="ARBA00004141"/>
    </source>
</evidence>
<feature type="transmembrane region" description="Helical" evidence="7">
    <location>
        <begin position="936"/>
        <end position="963"/>
    </location>
</feature>
<dbReference type="PROSITE" id="PS50261">
    <property type="entry name" value="G_PROTEIN_RECEP_F2_4"/>
    <property type="match status" value="1"/>
</dbReference>
<dbReference type="CDD" id="cd15039">
    <property type="entry name" value="7tmB3_Methuselah-like"/>
    <property type="match status" value="1"/>
</dbReference>
<keyword evidence="3 7" id="KW-1133">Transmembrane helix</keyword>
<dbReference type="SUPFAM" id="SSF90188">
    <property type="entry name" value="Somatomedin B domain"/>
    <property type="match status" value="1"/>
</dbReference>
<dbReference type="Proteomes" id="UP000694845">
    <property type="component" value="Unplaced"/>
</dbReference>
<dbReference type="PANTHER" id="PTHR45902:SF1">
    <property type="entry name" value="LATROPHILIN RECEPTOR-LIKE PROTEIN A"/>
    <property type="match status" value="1"/>
</dbReference>
<dbReference type="Pfam" id="PF00530">
    <property type="entry name" value="SRCR"/>
    <property type="match status" value="2"/>
</dbReference>
<keyword evidence="4 7" id="KW-0472">Membrane</keyword>
<dbReference type="InterPro" id="IPR000832">
    <property type="entry name" value="GPCR_2_secretin-like"/>
</dbReference>
<evidence type="ECO:0000259" key="11">
    <source>
        <dbReference type="PROSITE" id="PS50958"/>
    </source>
</evidence>
<dbReference type="GO" id="GO:0004930">
    <property type="term" value="F:G protein-coupled receptor activity"/>
    <property type="evidence" value="ECO:0007669"/>
    <property type="project" value="InterPro"/>
</dbReference>
<feature type="transmembrane region" description="Helical" evidence="7">
    <location>
        <begin position="1008"/>
        <end position="1027"/>
    </location>
</feature>
<evidence type="ECO:0000256" key="7">
    <source>
        <dbReference type="SAM" id="Phobius"/>
    </source>
</evidence>
<feature type="domain" description="SRCR" evidence="10">
    <location>
        <begin position="244"/>
        <end position="351"/>
    </location>
</feature>
<protein>
    <submittedName>
        <fullName evidence="13">Uncharacterized protein LOC110986690</fullName>
    </submittedName>
</protein>
<dbReference type="SUPFAM" id="SSF81321">
    <property type="entry name" value="Family A G protein-coupled receptor-like"/>
    <property type="match status" value="1"/>
</dbReference>
<keyword evidence="12" id="KW-1185">Reference proteome</keyword>
<name>A0A8B7ZFQ5_ACAPL</name>
<evidence type="ECO:0000256" key="5">
    <source>
        <dbReference type="ARBA" id="ARBA00023157"/>
    </source>
</evidence>
<feature type="disulfide bond" evidence="6">
    <location>
        <begin position="208"/>
        <end position="218"/>
    </location>
</feature>